<dbReference type="GO" id="GO:0070290">
    <property type="term" value="F:N-acylphosphatidylethanolamine-specific phospholipase D activity"/>
    <property type="evidence" value="ECO:0007669"/>
    <property type="project" value="InterPro"/>
</dbReference>
<dbReference type="Pfam" id="PF12706">
    <property type="entry name" value="Lactamase_B_2"/>
    <property type="match status" value="1"/>
</dbReference>
<proteinExistence type="predicted"/>
<name>A0A642USR7_9ASCO</name>
<evidence type="ECO:0000313" key="3">
    <source>
        <dbReference type="Proteomes" id="UP000761534"/>
    </source>
</evidence>
<accession>A0A642USR7</accession>
<dbReference type="AlphaFoldDB" id="A0A642USR7"/>
<dbReference type="GO" id="GO:0070291">
    <property type="term" value="P:N-acylethanolamine metabolic process"/>
    <property type="evidence" value="ECO:0007669"/>
    <property type="project" value="TreeGrafter"/>
</dbReference>
<dbReference type="OrthoDB" id="332863at2759"/>
<dbReference type="PANTHER" id="PTHR15032:SF4">
    <property type="entry name" value="N-ACYL-PHOSPHATIDYLETHANOLAMINE-HYDROLYZING PHOSPHOLIPASE D"/>
    <property type="match status" value="1"/>
</dbReference>
<dbReference type="Gene3D" id="3.60.15.10">
    <property type="entry name" value="Ribonuclease Z/Hydroxyacylglutathione hydrolase-like"/>
    <property type="match status" value="1"/>
</dbReference>
<evidence type="ECO:0000259" key="1">
    <source>
        <dbReference type="Pfam" id="PF12706"/>
    </source>
</evidence>
<dbReference type="VEuPathDB" id="FungiDB:TRICI_005504"/>
<evidence type="ECO:0000313" key="2">
    <source>
        <dbReference type="EMBL" id="KAA8904454.1"/>
    </source>
</evidence>
<dbReference type="GO" id="GO:0005737">
    <property type="term" value="C:cytoplasm"/>
    <property type="evidence" value="ECO:0007669"/>
    <property type="project" value="TreeGrafter"/>
</dbReference>
<dbReference type="PANTHER" id="PTHR15032">
    <property type="entry name" value="N-ACYL-PHOSPHATIDYLETHANOLAMINE-HYDROLYZING PHOSPHOLIPASE D"/>
    <property type="match status" value="1"/>
</dbReference>
<protein>
    <recommendedName>
        <fullName evidence="1">Metallo-beta-lactamase domain-containing protein</fullName>
    </recommendedName>
</protein>
<organism evidence="2 3">
    <name type="scientific">Trichomonascus ciferrii</name>
    <dbReference type="NCBI Taxonomy" id="44093"/>
    <lineage>
        <taxon>Eukaryota</taxon>
        <taxon>Fungi</taxon>
        <taxon>Dikarya</taxon>
        <taxon>Ascomycota</taxon>
        <taxon>Saccharomycotina</taxon>
        <taxon>Dipodascomycetes</taxon>
        <taxon>Dipodascales</taxon>
        <taxon>Trichomonascaceae</taxon>
        <taxon>Trichomonascus</taxon>
        <taxon>Trichomonascus ciferrii complex</taxon>
    </lineage>
</organism>
<gene>
    <name evidence="2" type="ORF">TRICI_005504</name>
</gene>
<dbReference type="EMBL" id="SWFS01000430">
    <property type="protein sequence ID" value="KAA8904454.1"/>
    <property type="molecule type" value="Genomic_DNA"/>
</dbReference>
<dbReference type="GO" id="GO:0008270">
    <property type="term" value="F:zinc ion binding"/>
    <property type="evidence" value="ECO:0007669"/>
    <property type="project" value="InterPro"/>
</dbReference>
<comment type="caution">
    <text evidence="2">The sequence shown here is derived from an EMBL/GenBank/DDBJ whole genome shotgun (WGS) entry which is preliminary data.</text>
</comment>
<sequence>MLLGIRFLRTGIGIVVAYTAYSTYIQLRTTYEISERARRKLYESDLENLKNTDWPATKFSSLIVGGRFANPFTHYRTQTVFEFVFCRVLELFHAKPRGGVPADPEVIKRLLPTCQPDYELINDTAEREDLEVPSVDERLTLTWLGQSCAFIQMGGLNIMTDPCLGEHLVNEYVGPKRICPAPCGVKDLPKIDVVLVSHDHPDHLELDTAEEIGNDALWVVPLGVRKHLERRGIYNIAEMDWWEKMRIPDLAKADGWEIACTPAMHWSGRAMIDSNSTLWCSFVMLRHGKPVFFHAGDTGYSPDLFNGIRQVFGSGLKVAMLPCGAYTPRWHLRPQHIDPYEAMQVMSDLDAKKMVGVHWGTFVLSDEHFLEPREKLHELAEKSNKSNDVIAPEFGRTLVFNLSAHNENKPSSKTPIHDGSAILFS</sequence>
<dbReference type="Proteomes" id="UP000761534">
    <property type="component" value="Unassembled WGS sequence"/>
</dbReference>
<keyword evidence="3" id="KW-1185">Reference proteome</keyword>
<dbReference type="InterPro" id="IPR024884">
    <property type="entry name" value="NAPE-PLD"/>
</dbReference>
<dbReference type="InterPro" id="IPR036866">
    <property type="entry name" value="RibonucZ/Hydroxyglut_hydro"/>
</dbReference>
<feature type="domain" description="Metallo-beta-lactamase" evidence="1">
    <location>
        <begin position="157"/>
        <end position="359"/>
    </location>
</feature>
<dbReference type="InterPro" id="IPR001279">
    <property type="entry name" value="Metallo-B-lactamas"/>
</dbReference>
<reference evidence="2" key="1">
    <citation type="journal article" date="2019" name="G3 (Bethesda)">
        <title>Genome Assemblies of Two Rare Opportunistic Yeast Pathogens: Diutina rugosa (syn. Candida rugosa) and Trichomonascus ciferrii (syn. Candida ciferrii).</title>
        <authorList>
            <person name="Mixao V."/>
            <person name="Saus E."/>
            <person name="Hansen A.P."/>
            <person name="Lass-Florl C."/>
            <person name="Gabaldon T."/>
        </authorList>
    </citation>
    <scope>NUCLEOTIDE SEQUENCE</scope>
    <source>
        <strain evidence="2">CBS 4856</strain>
    </source>
</reference>
<dbReference type="GO" id="GO:0070292">
    <property type="term" value="P:N-acylphosphatidylethanolamine metabolic process"/>
    <property type="evidence" value="ECO:0007669"/>
    <property type="project" value="TreeGrafter"/>
</dbReference>
<dbReference type="SUPFAM" id="SSF56281">
    <property type="entry name" value="Metallo-hydrolase/oxidoreductase"/>
    <property type="match status" value="1"/>
</dbReference>
<dbReference type="PIRSF" id="PIRSF038896">
    <property type="entry name" value="NAPE-PLD"/>
    <property type="match status" value="1"/>
</dbReference>